<reference evidence="1" key="1">
    <citation type="submission" date="2013-10" db="EMBL/GenBank/DDBJ databases">
        <title>Genomic analysis of the causative agents of coccidiosis in chickens.</title>
        <authorList>
            <person name="Reid A.J."/>
            <person name="Blake D."/>
            <person name="Billington K."/>
            <person name="Browne H."/>
            <person name="Dunn M."/>
            <person name="Hung S."/>
            <person name="Kawahara F."/>
            <person name="Miranda-Saavedra D."/>
            <person name="Mourier T."/>
            <person name="Nagra H."/>
            <person name="Otto T.D."/>
            <person name="Rawlings N."/>
            <person name="Sanchez A."/>
            <person name="Sanders M."/>
            <person name="Subramaniam C."/>
            <person name="Tay Y."/>
            <person name="Dear P."/>
            <person name="Doerig C."/>
            <person name="Gruber A."/>
            <person name="Parkinson J."/>
            <person name="Shirley M."/>
            <person name="Wan K.L."/>
            <person name="Berriman M."/>
            <person name="Tomley F."/>
            <person name="Pain A."/>
        </authorList>
    </citation>
    <scope>NUCLEOTIDE SEQUENCE [LARGE SCALE GENOMIC DNA]</scope>
    <source>
        <strain evidence="1">Houghton</strain>
    </source>
</reference>
<dbReference type="EMBL" id="HG736901">
    <property type="protein sequence ID" value="CDJ36797.1"/>
    <property type="molecule type" value="Genomic_DNA"/>
</dbReference>
<accession>U6KKJ3</accession>
<sequence>MVGGGRAVVNVEPLHEAATEGVNELRIPVSNDAFWELVELPHMINEYLDQSFCCDCGQAWNKMSAFAKPIHHEIDTIMASDGWTREDVTLD</sequence>
<protein>
    <submittedName>
        <fullName evidence="1">Uncharacterized protein</fullName>
    </submittedName>
</protein>
<dbReference type="VEuPathDB" id="ToxoDB:EMH_0024940"/>
<dbReference type="RefSeq" id="XP_037879085.1">
    <property type="nucleotide sequence ID" value="XM_038023231.1"/>
</dbReference>
<evidence type="ECO:0000313" key="1">
    <source>
        <dbReference type="EMBL" id="CDJ36797.1"/>
    </source>
</evidence>
<gene>
    <name evidence="1" type="ORF">EMH_0024940</name>
</gene>
<organism evidence="1 2">
    <name type="scientific">Eimeria mitis</name>
    <dbReference type="NCBI Taxonomy" id="44415"/>
    <lineage>
        <taxon>Eukaryota</taxon>
        <taxon>Sar</taxon>
        <taxon>Alveolata</taxon>
        <taxon>Apicomplexa</taxon>
        <taxon>Conoidasida</taxon>
        <taxon>Coccidia</taxon>
        <taxon>Eucoccidiorida</taxon>
        <taxon>Eimeriorina</taxon>
        <taxon>Eimeriidae</taxon>
        <taxon>Eimeria</taxon>
    </lineage>
</organism>
<dbReference type="GeneID" id="60403888"/>
<reference evidence="1" key="2">
    <citation type="submission" date="2013-10" db="EMBL/GenBank/DDBJ databases">
        <authorList>
            <person name="Aslett M."/>
        </authorList>
    </citation>
    <scope>NUCLEOTIDE SEQUENCE [LARGE SCALE GENOMIC DNA]</scope>
    <source>
        <strain evidence="1">Houghton</strain>
    </source>
</reference>
<proteinExistence type="predicted"/>
<evidence type="ECO:0000313" key="2">
    <source>
        <dbReference type="Proteomes" id="UP000030744"/>
    </source>
</evidence>
<dbReference type="AlphaFoldDB" id="U6KKJ3"/>
<name>U6KKJ3_9EIME</name>
<dbReference type="Proteomes" id="UP000030744">
    <property type="component" value="Unassembled WGS sequence"/>
</dbReference>
<keyword evidence="2" id="KW-1185">Reference proteome</keyword>